<comment type="caution">
    <text evidence="14">The sequence shown here is derived from an EMBL/GenBank/DDBJ whole genome shotgun (WGS) entry which is preliminary data.</text>
</comment>
<dbReference type="Gene3D" id="1.20.120.1760">
    <property type="match status" value="1"/>
</dbReference>
<evidence type="ECO:0000313" key="15">
    <source>
        <dbReference type="Proteomes" id="UP000829196"/>
    </source>
</evidence>
<dbReference type="GO" id="GO:0043337">
    <property type="term" value="F:cardiolipin synthase (CMP-forming)"/>
    <property type="evidence" value="ECO:0007669"/>
    <property type="project" value="TreeGrafter"/>
</dbReference>
<evidence type="ECO:0000256" key="3">
    <source>
        <dbReference type="ARBA" id="ARBA00010441"/>
    </source>
</evidence>
<keyword evidence="11" id="KW-0594">Phospholipid biosynthesis</keyword>
<protein>
    <submittedName>
        <fullName evidence="14">Uncharacterized protein</fullName>
    </submittedName>
</protein>
<keyword evidence="12" id="KW-1208">Phospholipid metabolism</keyword>
<keyword evidence="4" id="KW-0444">Lipid biosynthesis</keyword>
<dbReference type="GO" id="GO:0016020">
    <property type="term" value="C:membrane"/>
    <property type="evidence" value="ECO:0007669"/>
    <property type="project" value="UniProtKB-SubCell"/>
</dbReference>
<dbReference type="OrthoDB" id="10020554at2759"/>
<evidence type="ECO:0000256" key="4">
    <source>
        <dbReference type="ARBA" id="ARBA00022516"/>
    </source>
</evidence>
<dbReference type="Proteomes" id="UP000829196">
    <property type="component" value="Unassembled WGS sequence"/>
</dbReference>
<keyword evidence="5 13" id="KW-0808">Transferase</keyword>
<dbReference type="PANTHER" id="PTHR14269">
    <property type="entry name" value="CDP-DIACYLGLYCEROL--GLYCEROL-3-PHOSPHATE 3-PHOSPHATIDYLTRANSFERASE-RELATED"/>
    <property type="match status" value="1"/>
</dbReference>
<evidence type="ECO:0000256" key="5">
    <source>
        <dbReference type="ARBA" id="ARBA00022679"/>
    </source>
</evidence>
<evidence type="ECO:0000256" key="8">
    <source>
        <dbReference type="ARBA" id="ARBA00022989"/>
    </source>
</evidence>
<dbReference type="InterPro" id="IPR043130">
    <property type="entry name" value="CDP-OH_PTrfase_TM_dom"/>
</dbReference>
<dbReference type="Pfam" id="PF01066">
    <property type="entry name" value="CDP-OH_P_transf"/>
    <property type="match status" value="1"/>
</dbReference>
<evidence type="ECO:0000313" key="14">
    <source>
        <dbReference type="EMBL" id="KAI0504998.1"/>
    </source>
</evidence>
<comment type="similarity">
    <text evidence="3 13">Belongs to the CDP-alcohol phosphatidyltransferase class-I family.</text>
</comment>
<accession>A0A8T3B7G6</accession>
<gene>
    <name evidence="14" type="ORF">KFK09_015955</name>
</gene>
<evidence type="ECO:0000256" key="10">
    <source>
        <dbReference type="ARBA" id="ARBA00023136"/>
    </source>
</evidence>
<evidence type="ECO:0000256" key="6">
    <source>
        <dbReference type="ARBA" id="ARBA00022692"/>
    </source>
</evidence>
<keyword evidence="6" id="KW-0812">Transmembrane</keyword>
<evidence type="ECO:0000256" key="11">
    <source>
        <dbReference type="ARBA" id="ARBA00023209"/>
    </source>
</evidence>
<dbReference type="PROSITE" id="PS00379">
    <property type="entry name" value="CDP_ALCOHOL_P_TRANSF"/>
    <property type="match status" value="1"/>
</dbReference>
<name>A0A8T3B7G6_DENNO</name>
<proteinExistence type="inferred from homology"/>
<reference evidence="14" key="1">
    <citation type="journal article" date="2022" name="Front. Genet.">
        <title>Chromosome-Scale Assembly of the Dendrobium nobile Genome Provides Insights Into the Molecular Mechanism of the Biosynthesis of the Medicinal Active Ingredient of Dendrobium.</title>
        <authorList>
            <person name="Xu Q."/>
            <person name="Niu S.-C."/>
            <person name="Li K.-L."/>
            <person name="Zheng P.-J."/>
            <person name="Zhang X.-J."/>
            <person name="Jia Y."/>
            <person name="Liu Y."/>
            <person name="Niu Y.-X."/>
            <person name="Yu L.-H."/>
            <person name="Chen D.-F."/>
            <person name="Zhang G.-Q."/>
        </authorList>
    </citation>
    <scope>NUCLEOTIDE SEQUENCE</scope>
    <source>
        <tissue evidence="14">Leaf</tissue>
    </source>
</reference>
<evidence type="ECO:0000256" key="1">
    <source>
        <dbReference type="ARBA" id="ARBA00001936"/>
    </source>
</evidence>
<dbReference type="InterPro" id="IPR050324">
    <property type="entry name" value="CDP-alcohol_PTase-I"/>
</dbReference>
<evidence type="ECO:0000256" key="13">
    <source>
        <dbReference type="RuleBase" id="RU003750"/>
    </source>
</evidence>
<dbReference type="EMBL" id="JAGYWB010000011">
    <property type="protein sequence ID" value="KAI0504998.1"/>
    <property type="molecule type" value="Genomic_DNA"/>
</dbReference>
<dbReference type="FunFam" id="1.20.120.1760:FF:000020">
    <property type="entry name" value="cardiolipin synthase (CMP-forming), mitochondrial"/>
    <property type="match status" value="1"/>
</dbReference>
<dbReference type="GO" id="GO:0032049">
    <property type="term" value="P:cardiolipin biosynthetic process"/>
    <property type="evidence" value="ECO:0007669"/>
    <property type="project" value="TreeGrafter"/>
</dbReference>
<keyword evidence="10" id="KW-0472">Membrane</keyword>
<keyword evidence="9" id="KW-0443">Lipid metabolism</keyword>
<evidence type="ECO:0000256" key="7">
    <source>
        <dbReference type="ARBA" id="ARBA00022946"/>
    </source>
</evidence>
<dbReference type="GO" id="GO:0005739">
    <property type="term" value="C:mitochondrion"/>
    <property type="evidence" value="ECO:0007669"/>
    <property type="project" value="TreeGrafter"/>
</dbReference>
<evidence type="ECO:0000256" key="12">
    <source>
        <dbReference type="ARBA" id="ARBA00023264"/>
    </source>
</evidence>
<dbReference type="AlphaFoldDB" id="A0A8T3B7G6"/>
<sequence>MSIVKTLISRLRNNDYCRSSLSFHSYRLPSPLPLPHSLPAPIFAISHFPIFLPLLASPRSRLFFPISGWPPFLGPLFLVRPAWKLSQSATPLYLRGRGAILPGDLFRDRTLPIGLGSSLVGGFRCGTELKSPVVAERAGGDERWLNLPNLISISRMISGPVIGWMIMNEWYIHAFCGLTVSGATDWLDGFIARKMNINSVVGSYLDPLADKILIGCVAIAMVEKELLNSGLVGLVILRDAALVCGAVFTRASSLGWQWKSWSDFVNLDDAHREKVEPLLISKVNTVLQLLLVAAALLQPELGDEQSELYITYLSWLVASTTAASFTAYLKQYLHRRALA</sequence>
<dbReference type="SMR" id="A0A8T3B7G6"/>
<evidence type="ECO:0000256" key="2">
    <source>
        <dbReference type="ARBA" id="ARBA00004141"/>
    </source>
</evidence>
<dbReference type="PANTHER" id="PTHR14269:SF60">
    <property type="entry name" value="CARDIOLIPIN SYNTHASE (CMP-FORMING)"/>
    <property type="match status" value="1"/>
</dbReference>
<comment type="subcellular location">
    <subcellularLocation>
        <location evidence="2">Membrane</location>
        <topology evidence="2">Multi-pass membrane protein</topology>
    </subcellularLocation>
</comment>
<keyword evidence="8" id="KW-1133">Transmembrane helix</keyword>
<organism evidence="14 15">
    <name type="scientific">Dendrobium nobile</name>
    <name type="common">Orchid</name>
    <dbReference type="NCBI Taxonomy" id="94219"/>
    <lineage>
        <taxon>Eukaryota</taxon>
        <taxon>Viridiplantae</taxon>
        <taxon>Streptophyta</taxon>
        <taxon>Embryophyta</taxon>
        <taxon>Tracheophyta</taxon>
        <taxon>Spermatophyta</taxon>
        <taxon>Magnoliopsida</taxon>
        <taxon>Liliopsida</taxon>
        <taxon>Asparagales</taxon>
        <taxon>Orchidaceae</taxon>
        <taxon>Epidendroideae</taxon>
        <taxon>Malaxideae</taxon>
        <taxon>Dendrobiinae</taxon>
        <taxon>Dendrobium</taxon>
    </lineage>
</organism>
<dbReference type="InterPro" id="IPR000462">
    <property type="entry name" value="CDP-OH_P_trans"/>
</dbReference>
<dbReference type="InterPro" id="IPR048254">
    <property type="entry name" value="CDP_ALCOHOL_P_TRANSF_CS"/>
</dbReference>
<keyword evidence="7" id="KW-0809">Transit peptide</keyword>
<keyword evidence="15" id="KW-1185">Reference proteome</keyword>
<comment type="cofactor">
    <cofactor evidence="1">
        <name>Mn(2+)</name>
        <dbReference type="ChEBI" id="CHEBI:29035"/>
    </cofactor>
</comment>
<evidence type="ECO:0000256" key="9">
    <source>
        <dbReference type="ARBA" id="ARBA00023098"/>
    </source>
</evidence>